<keyword evidence="7" id="KW-0676">Redox-active center</keyword>
<evidence type="ECO:0000313" key="8">
    <source>
        <dbReference type="EMBL" id="RDL11639.1"/>
    </source>
</evidence>
<dbReference type="InterPro" id="IPR036188">
    <property type="entry name" value="FAD/NAD-bd_sf"/>
</dbReference>
<dbReference type="GeneID" id="94545637"/>
<keyword evidence="4" id="KW-0274">FAD</keyword>
<comment type="caution">
    <text evidence="8">The sequence shown here is derived from an EMBL/GenBank/DDBJ whole genome shotgun (WGS) entry which is preliminary data.</text>
</comment>
<keyword evidence="5" id="KW-0560">Oxidoreductase</keyword>
<dbReference type="InterPro" id="IPR050260">
    <property type="entry name" value="FAD-bd_OxRdtase"/>
</dbReference>
<dbReference type="InterPro" id="IPR016156">
    <property type="entry name" value="FAD/NAD-linked_Rdtase_dimer_sf"/>
</dbReference>
<dbReference type="SUPFAM" id="SSF55424">
    <property type="entry name" value="FAD/NAD-linked reductases, dimerisation (C-terminal) domain"/>
    <property type="match status" value="1"/>
</dbReference>
<name>A0A288Q678_9LACO</name>
<evidence type="ECO:0000256" key="7">
    <source>
        <dbReference type="ARBA" id="ARBA00023284"/>
    </source>
</evidence>
<evidence type="ECO:0000256" key="4">
    <source>
        <dbReference type="ARBA" id="ARBA00022827"/>
    </source>
</evidence>
<evidence type="ECO:0000256" key="1">
    <source>
        <dbReference type="ARBA" id="ARBA00001974"/>
    </source>
</evidence>
<evidence type="ECO:0000256" key="2">
    <source>
        <dbReference type="ARBA" id="ARBA00009130"/>
    </source>
</evidence>
<dbReference type="EMBL" id="QRAS01000001">
    <property type="protein sequence ID" value="RDL11639.1"/>
    <property type="molecule type" value="Genomic_DNA"/>
</dbReference>
<sequence>MKLLVIGGSDAGIMVALRARELDPSTEVTMMMADAYPNLSICGLPYALSGEVPDWQALRHRTIEEIAATGLTMVPDTTAKSIDVAQHTVTAIDANGEEQVFAYDKLVVGTGARPKAGKIANVDRDDVFELHSMATFFRLQTAIAQRHAQHVAIVGAGYIGIEMAETFVRLGIEVALYQRGPEVLSTVDPDMGYTVHELLTSHGVAVHTNVAIIDTEDLFNAGHDLVLVVTGVQPNSEILATAGAAVDDKGRVIVDDMMQTNLPDIYAAGDLIQTKHVLLGQTYLPLGTTAHKQGRIAGENALGASRHFKGIVGSQVMRLFDKVIARTGILETEASAAGFAPFANTIIVDDHKAYIPGATKLKIKIIGDRQTHRLLGAQVIGEYGSEVAKRSDLYATAIQQGMTVEEFSDYDLSYSPPIAAPWDAVQQATQAWETALRNSTL</sequence>
<accession>A0A288Q678</accession>
<dbReference type="RefSeq" id="WP_070229712.1">
    <property type="nucleotide sequence ID" value="NZ_BJYO01000002.1"/>
</dbReference>
<dbReference type="GO" id="GO:0016491">
    <property type="term" value="F:oxidoreductase activity"/>
    <property type="evidence" value="ECO:0007669"/>
    <property type="project" value="UniProtKB-KW"/>
</dbReference>
<dbReference type="PRINTS" id="PR00411">
    <property type="entry name" value="PNDRDTASEI"/>
</dbReference>
<comment type="cofactor">
    <cofactor evidence="1">
        <name>FAD</name>
        <dbReference type="ChEBI" id="CHEBI:57692"/>
    </cofactor>
</comment>
<protein>
    <submittedName>
        <fullName evidence="8">NADPH-dependent 2,4-dienoyl-CoA reductase/sulfur reductase-like enzyme</fullName>
    </submittedName>
</protein>
<reference evidence="8 9" key="1">
    <citation type="submission" date="2018-07" db="EMBL/GenBank/DDBJ databases">
        <title>Genomic Encyclopedia of Type Strains, Phase III (KMG-III): the genomes of soil and plant-associated and newly described type strains.</title>
        <authorList>
            <person name="Whitman W."/>
        </authorList>
    </citation>
    <scope>NUCLEOTIDE SEQUENCE [LARGE SCALE GENOMIC DNA]</scope>
    <source>
        <strain evidence="8 9">CECT 7031</strain>
    </source>
</reference>
<dbReference type="Gene3D" id="3.50.50.60">
    <property type="entry name" value="FAD/NAD(P)-binding domain"/>
    <property type="match status" value="2"/>
</dbReference>
<evidence type="ECO:0000256" key="5">
    <source>
        <dbReference type="ARBA" id="ARBA00023002"/>
    </source>
</evidence>
<keyword evidence="6" id="KW-0558">Oxidation</keyword>
<dbReference type="Pfam" id="PF07992">
    <property type="entry name" value="Pyr_redox_2"/>
    <property type="match status" value="1"/>
</dbReference>
<proteinExistence type="inferred from homology"/>
<keyword evidence="9" id="KW-1185">Reference proteome</keyword>
<evidence type="ECO:0000313" key="9">
    <source>
        <dbReference type="Proteomes" id="UP000254912"/>
    </source>
</evidence>
<evidence type="ECO:0000256" key="3">
    <source>
        <dbReference type="ARBA" id="ARBA00022630"/>
    </source>
</evidence>
<dbReference type="PANTHER" id="PTHR43429">
    <property type="entry name" value="PYRIDINE NUCLEOTIDE-DISULFIDE OXIDOREDUCTASE DOMAIN-CONTAINING"/>
    <property type="match status" value="1"/>
</dbReference>
<dbReference type="PRINTS" id="PR00368">
    <property type="entry name" value="FADPNR"/>
</dbReference>
<gene>
    <name evidence="8" type="ORF">DFP99_0057</name>
</gene>
<dbReference type="Pfam" id="PF02852">
    <property type="entry name" value="Pyr_redox_dim"/>
    <property type="match status" value="1"/>
</dbReference>
<dbReference type="Proteomes" id="UP000254912">
    <property type="component" value="Unassembled WGS sequence"/>
</dbReference>
<dbReference type="PANTHER" id="PTHR43429:SF1">
    <property type="entry name" value="NAD(P)H SULFUR OXIDOREDUCTASE (COA-DEPENDENT)"/>
    <property type="match status" value="1"/>
</dbReference>
<dbReference type="InterPro" id="IPR023753">
    <property type="entry name" value="FAD/NAD-binding_dom"/>
</dbReference>
<keyword evidence="3" id="KW-0285">Flavoprotein</keyword>
<dbReference type="AlphaFoldDB" id="A0A288Q678"/>
<dbReference type="KEGG" id="wso:WSWS_00428"/>
<dbReference type="InterPro" id="IPR004099">
    <property type="entry name" value="Pyr_nucl-diS_OxRdtase_dimer"/>
</dbReference>
<organism evidence="8 9">
    <name type="scientific">Weissella soli</name>
    <dbReference type="NCBI Taxonomy" id="155866"/>
    <lineage>
        <taxon>Bacteria</taxon>
        <taxon>Bacillati</taxon>
        <taxon>Bacillota</taxon>
        <taxon>Bacilli</taxon>
        <taxon>Lactobacillales</taxon>
        <taxon>Lactobacillaceae</taxon>
        <taxon>Weissella</taxon>
    </lineage>
</organism>
<comment type="similarity">
    <text evidence="2">Belongs to the class-III pyridine nucleotide-disulfide oxidoreductase family.</text>
</comment>
<evidence type="ECO:0000256" key="6">
    <source>
        <dbReference type="ARBA" id="ARBA00023097"/>
    </source>
</evidence>
<dbReference type="SUPFAM" id="SSF51905">
    <property type="entry name" value="FAD/NAD(P)-binding domain"/>
    <property type="match status" value="2"/>
</dbReference>